<keyword evidence="3" id="KW-1185">Reference proteome</keyword>
<comment type="caution">
    <text evidence="2">The sequence shown here is derived from an EMBL/GenBank/DDBJ whole genome shotgun (WGS) entry which is preliminary data.</text>
</comment>
<organism evidence="2 3">
    <name type="scientific">Fusarium euwallaceae</name>
    <dbReference type="NCBI Taxonomy" id="1147111"/>
    <lineage>
        <taxon>Eukaryota</taxon>
        <taxon>Fungi</taxon>
        <taxon>Dikarya</taxon>
        <taxon>Ascomycota</taxon>
        <taxon>Pezizomycotina</taxon>
        <taxon>Sordariomycetes</taxon>
        <taxon>Hypocreomycetidae</taxon>
        <taxon>Hypocreales</taxon>
        <taxon>Nectriaceae</taxon>
        <taxon>Fusarium</taxon>
        <taxon>Fusarium solani species complex</taxon>
    </lineage>
</organism>
<protein>
    <submittedName>
        <fullName evidence="2">Uncharacterized protein</fullName>
    </submittedName>
</protein>
<dbReference type="Proteomes" id="UP000287124">
    <property type="component" value="Unassembled WGS sequence"/>
</dbReference>
<feature type="compositionally biased region" description="Low complexity" evidence="1">
    <location>
        <begin position="60"/>
        <end position="71"/>
    </location>
</feature>
<reference evidence="2 3" key="1">
    <citation type="submission" date="2017-06" db="EMBL/GenBank/DDBJ databases">
        <title>Comparative genomic analysis of Ambrosia Fusariam Clade fungi.</title>
        <authorList>
            <person name="Stajich J.E."/>
            <person name="Carrillo J."/>
            <person name="Kijimoto T."/>
            <person name="Eskalen A."/>
            <person name="O'Donnell K."/>
            <person name="Kasson M."/>
        </authorList>
    </citation>
    <scope>NUCLEOTIDE SEQUENCE [LARGE SCALE GENOMIC DNA]</scope>
    <source>
        <strain evidence="2 3">UCR1854</strain>
    </source>
</reference>
<sequence length="152" mass="16719">MTSDAPYIGTQYGLQHKYAPSPFIAGSEWHLASHSQRVHVFITKTAMTETTCLRESLDWQSSPRASPQSAQETCDEIPWDAINTPASTTRDSHDPIVSDPLPQTAPPSSHAPLNGSSSQGDIWTLSDLSVHSESQQGDLRYNLSSMMEYINT</sequence>
<evidence type="ECO:0000313" key="2">
    <source>
        <dbReference type="EMBL" id="RTE73784.1"/>
    </source>
</evidence>
<gene>
    <name evidence="2" type="ORF">BHE90_011785</name>
</gene>
<name>A0A430LDI4_9HYPO</name>
<dbReference type="AlphaFoldDB" id="A0A430LDI4"/>
<accession>A0A430LDI4</accession>
<proteinExistence type="predicted"/>
<feature type="region of interest" description="Disordered" evidence="1">
    <location>
        <begin position="56"/>
        <end position="118"/>
    </location>
</feature>
<evidence type="ECO:0000313" key="3">
    <source>
        <dbReference type="Proteomes" id="UP000287124"/>
    </source>
</evidence>
<evidence type="ECO:0000256" key="1">
    <source>
        <dbReference type="SAM" id="MobiDB-lite"/>
    </source>
</evidence>
<dbReference type="EMBL" id="MIKF01000248">
    <property type="protein sequence ID" value="RTE73784.1"/>
    <property type="molecule type" value="Genomic_DNA"/>
</dbReference>